<dbReference type="InterPro" id="IPR029044">
    <property type="entry name" value="Nucleotide-diphossugar_trans"/>
</dbReference>
<dbReference type="GO" id="GO:0016757">
    <property type="term" value="F:glycosyltransferase activity"/>
    <property type="evidence" value="ECO:0007669"/>
    <property type="project" value="UniProtKB-KW"/>
</dbReference>
<dbReference type="InterPro" id="IPR050321">
    <property type="entry name" value="Glycosyltr_2/OpgH_subfam"/>
</dbReference>
<proteinExistence type="predicted"/>
<feature type="transmembrane region" description="Helical" evidence="7">
    <location>
        <begin position="396"/>
        <end position="415"/>
    </location>
</feature>
<evidence type="ECO:0000256" key="3">
    <source>
        <dbReference type="ARBA" id="ARBA00022679"/>
    </source>
</evidence>
<keyword evidence="6 7" id="KW-0472">Membrane</keyword>
<feature type="transmembrane region" description="Helical" evidence="7">
    <location>
        <begin position="234"/>
        <end position="260"/>
    </location>
</feature>
<evidence type="ECO:0000259" key="8">
    <source>
        <dbReference type="Pfam" id="PF00535"/>
    </source>
</evidence>
<reference evidence="9 10" key="1">
    <citation type="journal article" date="2016" name="Genome Biol. Evol.">
        <title>Draft genome sequence of an aflatoxigenic Aspergillus species, A. bombycis.</title>
        <authorList>
            <person name="Moore G.G."/>
            <person name="Mack B.M."/>
            <person name="Beltz S.B."/>
            <person name="Gilbert M.K."/>
        </authorList>
    </citation>
    <scope>NUCLEOTIDE SEQUENCE [LARGE SCALE GENOMIC DNA]</scope>
    <source>
        <strain evidence="10">NRRL 26010</strain>
    </source>
</reference>
<organism evidence="9 10">
    <name type="scientific">Aspergillus bombycis</name>
    <dbReference type="NCBI Taxonomy" id="109264"/>
    <lineage>
        <taxon>Eukaryota</taxon>
        <taxon>Fungi</taxon>
        <taxon>Dikarya</taxon>
        <taxon>Ascomycota</taxon>
        <taxon>Pezizomycotina</taxon>
        <taxon>Eurotiomycetes</taxon>
        <taxon>Eurotiomycetidae</taxon>
        <taxon>Eurotiales</taxon>
        <taxon>Aspergillaceae</taxon>
        <taxon>Aspergillus</taxon>
    </lineage>
</organism>
<dbReference type="GO" id="GO:0016020">
    <property type="term" value="C:membrane"/>
    <property type="evidence" value="ECO:0007669"/>
    <property type="project" value="UniProtKB-SubCell"/>
</dbReference>
<name>A0A1F8AF94_9EURO</name>
<feature type="transmembrane region" description="Helical" evidence="7">
    <location>
        <begin position="338"/>
        <end position="360"/>
    </location>
</feature>
<evidence type="ECO:0000256" key="7">
    <source>
        <dbReference type="SAM" id="Phobius"/>
    </source>
</evidence>
<keyword evidence="4 7" id="KW-0812">Transmembrane</keyword>
<keyword evidence="2" id="KW-0328">Glycosyltransferase</keyword>
<accession>A0A1F8AF94</accession>
<keyword evidence="10" id="KW-1185">Reference proteome</keyword>
<dbReference type="Proteomes" id="UP000179179">
    <property type="component" value="Unassembled WGS sequence"/>
</dbReference>
<keyword evidence="3" id="KW-0808">Transferase</keyword>
<gene>
    <name evidence="9" type="ORF">ABOM_001133</name>
</gene>
<comment type="subcellular location">
    <subcellularLocation>
        <location evidence="1">Membrane</location>
        <topology evidence="1">Multi-pass membrane protein</topology>
    </subcellularLocation>
</comment>
<evidence type="ECO:0000256" key="6">
    <source>
        <dbReference type="ARBA" id="ARBA00023136"/>
    </source>
</evidence>
<sequence>MAWKKRTRPKLRLTGDKFPSVDVFVTCCGEDDAVVLDMVRGALDRDYPLDKFRVIILDDSRSASMASAIGELATMYPNIFYMVQEKIPGNLKNGLDQVQYLPGGASELMATLDADMIPEWEWLRACIPHILLDPKSLDFFVNIIEPIKDALGVAWCTGSGYVVRRQALEDSDNFPLGTRVEDVATSTLMLGKGWKTVYIHEPYSFGIVGTAAKLNFCLWDESVRHLTFAQRFSGFIYAIINLSTLLLTASLFAIPIILLWGKHLVAYANEDQLRWLMWACFLWMSPYIAVCMVRSFILPKWLGGQTQAFNPTGSLAAALNERDPKLTKNMFIRLRAVFLNYMVFFHLAFVSMWTPITYAIDPPIMPDREESPVRDQKTSVAHPTEESKRIAFGGQAVWFEFEYSAAITVVLVVFIR</sequence>
<dbReference type="GeneID" id="34444523"/>
<dbReference type="PANTHER" id="PTHR43867">
    <property type="entry name" value="CELLULOSE SYNTHASE CATALYTIC SUBUNIT A [UDP-FORMING]"/>
    <property type="match status" value="1"/>
</dbReference>
<comment type="caution">
    <text evidence="9">The sequence shown here is derived from an EMBL/GenBank/DDBJ whole genome shotgun (WGS) entry which is preliminary data.</text>
</comment>
<keyword evidence="5 7" id="KW-1133">Transmembrane helix</keyword>
<dbReference type="AlphaFoldDB" id="A0A1F8AF94"/>
<dbReference type="InterPro" id="IPR001173">
    <property type="entry name" value="Glyco_trans_2-like"/>
</dbReference>
<evidence type="ECO:0000256" key="2">
    <source>
        <dbReference type="ARBA" id="ARBA00022676"/>
    </source>
</evidence>
<evidence type="ECO:0000313" key="9">
    <source>
        <dbReference type="EMBL" id="OGM50352.1"/>
    </source>
</evidence>
<evidence type="ECO:0000256" key="4">
    <source>
        <dbReference type="ARBA" id="ARBA00022692"/>
    </source>
</evidence>
<feature type="transmembrane region" description="Helical" evidence="7">
    <location>
        <begin position="275"/>
        <end position="297"/>
    </location>
</feature>
<evidence type="ECO:0000313" key="10">
    <source>
        <dbReference type="Proteomes" id="UP000179179"/>
    </source>
</evidence>
<dbReference type="Gene3D" id="3.90.550.10">
    <property type="entry name" value="Spore Coat Polysaccharide Biosynthesis Protein SpsA, Chain A"/>
    <property type="match status" value="1"/>
</dbReference>
<feature type="domain" description="Glycosyltransferase 2-like" evidence="8">
    <location>
        <begin position="23"/>
        <end position="135"/>
    </location>
</feature>
<evidence type="ECO:0000256" key="5">
    <source>
        <dbReference type="ARBA" id="ARBA00022989"/>
    </source>
</evidence>
<protein>
    <recommendedName>
        <fullName evidence="8">Glycosyltransferase 2-like domain-containing protein</fullName>
    </recommendedName>
</protein>
<dbReference type="OrthoDB" id="72851at2759"/>
<dbReference type="STRING" id="109264.A0A1F8AF94"/>
<dbReference type="SUPFAM" id="SSF53448">
    <property type="entry name" value="Nucleotide-diphospho-sugar transferases"/>
    <property type="match status" value="1"/>
</dbReference>
<dbReference type="EMBL" id="LYCR01000004">
    <property type="protein sequence ID" value="OGM50352.1"/>
    <property type="molecule type" value="Genomic_DNA"/>
</dbReference>
<dbReference type="Pfam" id="PF00535">
    <property type="entry name" value="Glycos_transf_2"/>
    <property type="match status" value="1"/>
</dbReference>
<dbReference type="PANTHER" id="PTHR43867:SF2">
    <property type="entry name" value="CELLULOSE SYNTHASE CATALYTIC SUBUNIT A [UDP-FORMING]"/>
    <property type="match status" value="1"/>
</dbReference>
<dbReference type="RefSeq" id="XP_022394069.1">
    <property type="nucleotide sequence ID" value="XM_022528263.1"/>
</dbReference>
<evidence type="ECO:0000256" key="1">
    <source>
        <dbReference type="ARBA" id="ARBA00004141"/>
    </source>
</evidence>